<reference evidence="2 3" key="1">
    <citation type="submission" date="2018-08" db="EMBL/GenBank/DDBJ databases">
        <title>Draft genome of the lignicolous fungus Coniochaeta pulveracea.</title>
        <authorList>
            <person name="Borstlap C.J."/>
            <person name="De Witt R.N."/>
            <person name="Botha A."/>
            <person name="Volschenk H."/>
        </authorList>
    </citation>
    <scope>NUCLEOTIDE SEQUENCE [LARGE SCALE GENOMIC DNA]</scope>
    <source>
        <strain evidence="2 3">CAB683</strain>
    </source>
</reference>
<name>A0A420Y2F6_9PEZI</name>
<sequence>MSNPLGAKDPNTALTGSLVQDQTAKPDIKSMEYHRQVLANKMEEGQDAKYVSPSDNIMSPCTAKLSAFRGKQIGKAKPKSLFAKASSKKLEGDALFGSTKNAPAAAE</sequence>
<evidence type="ECO:0000313" key="3">
    <source>
        <dbReference type="Proteomes" id="UP000275385"/>
    </source>
</evidence>
<protein>
    <recommendedName>
        <fullName evidence="4">Spo12</fullName>
    </recommendedName>
</protein>
<dbReference type="AlphaFoldDB" id="A0A420Y2F6"/>
<dbReference type="InterPro" id="IPR007727">
    <property type="entry name" value="Spo12"/>
</dbReference>
<evidence type="ECO:0000256" key="1">
    <source>
        <dbReference type="SAM" id="MobiDB-lite"/>
    </source>
</evidence>
<dbReference type="Proteomes" id="UP000275385">
    <property type="component" value="Unassembled WGS sequence"/>
</dbReference>
<evidence type="ECO:0008006" key="4">
    <source>
        <dbReference type="Google" id="ProtNLM"/>
    </source>
</evidence>
<organism evidence="2 3">
    <name type="scientific">Coniochaeta pulveracea</name>
    <dbReference type="NCBI Taxonomy" id="177199"/>
    <lineage>
        <taxon>Eukaryota</taxon>
        <taxon>Fungi</taxon>
        <taxon>Dikarya</taxon>
        <taxon>Ascomycota</taxon>
        <taxon>Pezizomycotina</taxon>
        <taxon>Sordariomycetes</taxon>
        <taxon>Sordariomycetidae</taxon>
        <taxon>Coniochaetales</taxon>
        <taxon>Coniochaetaceae</taxon>
        <taxon>Coniochaeta</taxon>
    </lineage>
</organism>
<dbReference type="Pfam" id="PF05032">
    <property type="entry name" value="Spo12"/>
    <property type="match status" value="1"/>
</dbReference>
<evidence type="ECO:0000313" key="2">
    <source>
        <dbReference type="EMBL" id="RKU42057.1"/>
    </source>
</evidence>
<dbReference type="EMBL" id="QVQW01000062">
    <property type="protein sequence ID" value="RKU42057.1"/>
    <property type="molecule type" value="Genomic_DNA"/>
</dbReference>
<dbReference type="OrthoDB" id="5578329at2759"/>
<proteinExistence type="predicted"/>
<accession>A0A420Y2F6</accession>
<feature type="region of interest" description="Disordered" evidence="1">
    <location>
        <begin position="1"/>
        <end position="23"/>
    </location>
</feature>
<feature type="compositionally biased region" description="Polar residues" evidence="1">
    <location>
        <begin position="12"/>
        <end position="23"/>
    </location>
</feature>
<comment type="caution">
    <text evidence="2">The sequence shown here is derived from an EMBL/GenBank/DDBJ whole genome shotgun (WGS) entry which is preliminary data.</text>
</comment>
<keyword evidence="3" id="KW-1185">Reference proteome</keyword>
<gene>
    <name evidence="2" type="ORF">DL546_002861</name>
</gene>
<dbReference type="STRING" id="177199.A0A420Y2F6"/>